<evidence type="ECO:0000256" key="14">
    <source>
        <dbReference type="PROSITE-ProRule" id="PRU10144"/>
    </source>
</evidence>
<evidence type="ECO:0000256" key="12">
    <source>
        <dbReference type="ARBA" id="ARBA00023237"/>
    </source>
</evidence>
<dbReference type="PROSITE" id="PS01156">
    <property type="entry name" value="TONB_DEPENDENT_REC_2"/>
    <property type="match status" value="1"/>
</dbReference>
<keyword evidence="9 15" id="KW-0798">TonB box</keyword>
<dbReference type="PANTHER" id="PTHR30069:SF41">
    <property type="entry name" value="HEME_HEMOPEXIN UTILIZATION PROTEIN C"/>
    <property type="match status" value="1"/>
</dbReference>
<evidence type="ECO:0000256" key="3">
    <source>
        <dbReference type="ARBA" id="ARBA00022448"/>
    </source>
</evidence>
<evidence type="ECO:0000256" key="15">
    <source>
        <dbReference type="RuleBase" id="RU003357"/>
    </source>
</evidence>
<dbReference type="EMBL" id="JAQQLI010000036">
    <property type="protein sequence ID" value="MDC7788025.1"/>
    <property type="molecule type" value="Genomic_DNA"/>
</dbReference>
<feature type="domain" description="Secretin/TonB short N-terminal" evidence="17">
    <location>
        <begin position="85"/>
        <end position="136"/>
    </location>
</feature>
<dbReference type="PROSITE" id="PS52016">
    <property type="entry name" value="TONB_DEPENDENT_REC_3"/>
    <property type="match status" value="1"/>
</dbReference>
<dbReference type="CDD" id="cd01347">
    <property type="entry name" value="ligand_gated_channel"/>
    <property type="match status" value="1"/>
</dbReference>
<dbReference type="Pfam" id="PF00593">
    <property type="entry name" value="TonB_dep_Rec_b-barrel"/>
    <property type="match status" value="1"/>
</dbReference>
<sequence>MHDRTRTDARRGAGLLPRSRPHRPAVALMVTTALVAAASLPAADRARAQATPGTGAAPGAATTVFDIPPQPLAQALMQFSRQTGVQLFYGANLVRGLDSPGVTGAFGRREALARLLAGTGLAHHFTNATTVTLARPGVTDAYAQADGIPLDPIHVTAPTAGASSGAGFQGTPDWVYDAPASISVISREAIQNNPTRSARDLFASMPGVFTSGDNNQNAGINVNIRGLQDQGRVATMIDGARQDFQRSGHGSSGLTYVDPLLLREIDVEKSGNPGVGGVASLAGTVNFRTIRADDIIKPGRRFGVEIDATTGTNAFDFAGMAAGAVRVSDNFSFLAAASHKKIGEYAIGQNGDLGRNAATWALLGVDRPEFMGSRATSTLLKTEMKPAEDVSLDLSWLSYKTKFTYGSDSINNQEEIHNNTVTSALGWDPATPLIDAKARFWFNHTINDEYRPERVADIAPEAFTGYRMKTFGGSLDNTSTLALPAGALSLNYGLEAFRNIGSTTAEGQGIDDDPNMALWYSGANPGGKRDIWSGFGNAKFERDWLTVSGGMRYQEYKLTGTSRIFLQPYTETITREVERQTCRAIPANILALRTTNPTAYQTWYDRNVSNGYTFYPDDTYCSAPFIDIVTEQVTRYPTQDVDVDLSGHAWTPTAVVAVEPVKGIQLFTKYSEGFRPPTIMEAMLGGAHIGSYGPGFAPNPSLKPEESKTWEIGLNVLRNGIFTGTDTFRAKAVGFRRDVENYIAQGAIDLVAGNDTLEYTAYVNLDGTTKMKGLELEANYDLGHAYLGVSYTRLLTDWAKTYTYNGQTYDTEQYVIFVPPKTKYTIDAGVRLLDRRLTIGGRVTHVGVAEDNLGYIDSLVSVYQTESYTVYDLYGSLAITDEAKLRFAVNNLTDLAYVPALGTASLPAPGRTATVSLNFKF</sequence>
<proteinExistence type="inferred from homology"/>
<dbReference type="Proteomes" id="UP001165652">
    <property type="component" value="Unassembled WGS sequence"/>
</dbReference>
<keyword evidence="4 13" id="KW-1134">Transmembrane beta strand</keyword>
<comment type="similarity">
    <text evidence="2 13 15">Belongs to the TonB-dependent receptor family.</text>
</comment>
<dbReference type="InterPro" id="IPR010917">
    <property type="entry name" value="TonB_rcpt_CS"/>
</dbReference>
<dbReference type="NCBIfam" id="TIGR01786">
    <property type="entry name" value="TonB-hemlactrns"/>
    <property type="match status" value="1"/>
</dbReference>
<comment type="caution">
    <text evidence="18">The sequence shown here is derived from an EMBL/GenBank/DDBJ whole genome shotgun (WGS) entry which is preliminary data.</text>
</comment>
<dbReference type="InterPro" id="IPR036942">
    <property type="entry name" value="Beta-barrel_TonB_sf"/>
</dbReference>
<keyword evidence="5" id="KW-0410">Iron transport</keyword>
<dbReference type="PANTHER" id="PTHR30069">
    <property type="entry name" value="TONB-DEPENDENT OUTER MEMBRANE RECEPTOR"/>
    <property type="match status" value="1"/>
</dbReference>
<dbReference type="Gene3D" id="2.170.130.10">
    <property type="entry name" value="TonB-dependent receptor, plug domain"/>
    <property type="match status" value="1"/>
</dbReference>
<dbReference type="InterPro" id="IPR037066">
    <property type="entry name" value="Plug_dom_sf"/>
</dbReference>
<feature type="region of interest" description="Disordered" evidence="16">
    <location>
        <begin position="1"/>
        <end position="20"/>
    </location>
</feature>
<evidence type="ECO:0000256" key="11">
    <source>
        <dbReference type="ARBA" id="ARBA00023170"/>
    </source>
</evidence>
<gene>
    <name evidence="18" type="ORF">PQJ73_20235</name>
</gene>
<evidence type="ECO:0000256" key="8">
    <source>
        <dbReference type="ARBA" id="ARBA00023004"/>
    </source>
</evidence>
<dbReference type="RefSeq" id="WP_272778863.1">
    <property type="nucleotide sequence ID" value="NZ_JAQQLI010000036.1"/>
</dbReference>
<dbReference type="InterPro" id="IPR039426">
    <property type="entry name" value="TonB-dep_rcpt-like"/>
</dbReference>
<dbReference type="InterPro" id="IPR012910">
    <property type="entry name" value="Plug_dom"/>
</dbReference>
<keyword evidence="12 13" id="KW-0998">Cell outer membrane</keyword>
<reference evidence="18" key="2">
    <citation type="submission" date="2023-02" db="EMBL/GenBank/DDBJ databases">
        <authorList>
            <person name="Rayyan A."/>
            <person name="Meyer T."/>
            <person name="Kyndt J.A."/>
        </authorList>
    </citation>
    <scope>NUCLEOTIDE SEQUENCE</scope>
    <source>
        <strain evidence="18">DSM 9987</strain>
    </source>
</reference>
<evidence type="ECO:0000259" key="17">
    <source>
        <dbReference type="SMART" id="SM00965"/>
    </source>
</evidence>
<dbReference type="Gene3D" id="2.40.170.20">
    <property type="entry name" value="TonB-dependent receptor, beta-barrel domain"/>
    <property type="match status" value="1"/>
</dbReference>
<evidence type="ECO:0000256" key="13">
    <source>
        <dbReference type="PROSITE-ProRule" id="PRU01360"/>
    </source>
</evidence>
<protein>
    <submittedName>
        <fullName evidence="18">TonB-dependent hemoglobin/transferrin/lactoferrin family receptor</fullName>
    </submittedName>
</protein>
<dbReference type="InterPro" id="IPR011662">
    <property type="entry name" value="Secretin/TonB_short_N"/>
</dbReference>
<evidence type="ECO:0000256" key="1">
    <source>
        <dbReference type="ARBA" id="ARBA00004571"/>
    </source>
</evidence>
<name>A0ABT5JEA9_RHOTP</name>
<evidence type="ECO:0000256" key="10">
    <source>
        <dbReference type="ARBA" id="ARBA00023136"/>
    </source>
</evidence>
<accession>A0ABT5JEA9</accession>
<keyword evidence="7" id="KW-0732">Signal</keyword>
<feature type="short sequence motif" description="TonB C-terminal box" evidence="14">
    <location>
        <begin position="904"/>
        <end position="921"/>
    </location>
</feature>
<keyword evidence="3 13" id="KW-0813">Transport</keyword>
<dbReference type="Pfam" id="PF07715">
    <property type="entry name" value="Plug"/>
    <property type="match status" value="1"/>
</dbReference>
<dbReference type="InterPro" id="IPR000531">
    <property type="entry name" value="Beta-barrel_TonB"/>
</dbReference>
<evidence type="ECO:0000256" key="2">
    <source>
        <dbReference type="ARBA" id="ARBA00009810"/>
    </source>
</evidence>
<keyword evidence="11 18" id="KW-0675">Receptor</keyword>
<organism evidence="18 19">
    <name type="scientific">Rhodoplanes tepidamans</name>
    <name type="common">Rhodoplanes cryptolactis</name>
    <dbReference type="NCBI Taxonomy" id="200616"/>
    <lineage>
        <taxon>Bacteria</taxon>
        <taxon>Pseudomonadati</taxon>
        <taxon>Pseudomonadota</taxon>
        <taxon>Alphaproteobacteria</taxon>
        <taxon>Hyphomicrobiales</taxon>
        <taxon>Nitrobacteraceae</taxon>
        <taxon>Rhodoplanes</taxon>
    </lineage>
</organism>
<evidence type="ECO:0000256" key="6">
    <source>
        <dbReference type="ARBA" id="ARBA00022692"/>
    </source>
</evidence>
<evidence type="ECO:0000256" key="5">
    <source>
        <dbReference type="ARBA" id="ARBA00022496"/>
    </source>
</evidence>
<keyword evidence="19" id="KW-1185">Reference proteome</keyword>
<feature type="compositionally biased region" description="Basic and acidic residues" evidence="16">
    <location>
        <begin position="1"/>
        <end position="11"/>
    </location>
</feature>
<evidence type="ECO:0000256" key="9">
    <source>
        <dbReference type="ARBA" id="ARBA00023077"/>
    </source>
</evidence>
<dbReference type="NCBIfam" id="TIGR01785">
    <property type="entry name" value="TonB-hemin"/>
    <property type="match status" value="1"/>
</dbReference>
<keyword evidence="10 13" id="KW-0472">Membrane</keyword>
<keyword evidence="6 13" id="KW-0812">Transmembrane</keyword>
<dbReference type="InterPro" id="IPR011276">
    <property type="entry name" value="TonB_haem/Hb_rcpt"/>
</dbReference>
<dbReference type="InterPro" id="IPR010949">
    <property type="entry name" value="TonB_Hb/transfer/lactofer_rcpt"/>
</dbReference>
<reference evidence="18" key="1">
    <citation type="journal article" date="2023" name="Microbiol Resour">
        <title>Genome Sequences of Rhodoplanes serenus and Two Thermotolerant Strains, Rhodoplanes tepidamans and 'Rhodoplanes cryptolactis,' Further Refine the Genus.</title>
        <authorList>
            <person name="Rayyan A.A."/>
            <person name="Kyndt J.A."/>
        </authorList>
    </citation>
    <scope>NUCLEOTIDE SEQUENCE</scope>
    <source>
        <strain evidence="18">DSM 9987</strain>
    </source>
</reference>
<evidence type="ECO:0000256" key="4">
    <source>
        <dbReference type="ARBA" id="ARBA00022452"/>
    </source>
</evidence>
<comment type="subcellular location">
    <subcellularLocation>
        <location evidence="1 13">Cell outer membrane</location>
        <topology evidence="1 13">Multi-pass membrane protein</topology>
    </subcellularLocation>
</comment>
<dbReference type="SMART" id="SM00965">
    <property type="entry name" value="STN"/>
    <property type="match status" value="1"/>
</dbReference>
<evidence type="ECO:0000313" key="19">
    <source>
        <dbReference type="Proteomes" id="UP001165652"/>
    </source>
</evidence>
<keyword evidence="8" id="KW-0408">Iron</keyword>
<dbReference type="Gene3D" id="3.55.50.30">
    <property type="match status" value="1"/>
</dbReference>
<keyword evidence="5" id="KW-0406">Ion transport</keyword>
<evidence type="ECO:0000256" key="7">
    <source>
        <dbReference type="ARBA" id="ARBA00022729"/>
    </source>
</evidence>
<evidence type="ECO:0000313" key="18">
    <source>
        <dbReference type="EMBL" id="MDC7788025.1"/>
    </source>
</evidence>
<evidence type="ECO:0000256" key="16">
    <source>
        <dbReference type="SAM" id="MobiDB-lite"/>
    </source>
</evidence>
<dbReference type="SUPFAM" id="SSF56935">
    <property type="entry name" value="Porins"/>
    <property type="match status" value="1"/>
</dbReference>